<gene>
    <name evidence="1" type="ORF">ACFSJS_01115</name>
</gene>
<protein>
    <submittedName>
        <fullName evidence="1">Uncharacterized protein</fullName>
    </submittedName>
</protein>
<comment type="caution">
    <text evidence="1">The sequence shown here is derived from an EMBL/GenBank/DDBJ whole genome shotgun (WGS) entry which is preliminary data.</text>
</comment>
<dbReference type="RefSeq" id="WP_380895658.1">
    <property type="nucleotide sequence ID" value="NZ_JBHUFU010000001.1"/>
</dbReference>
<keyword evidence="2" id="KW-1185">Reference proteome</keyword>
<accession>A0ABW4PDR6</accession>
<name>A0ABW4PDR6_9ACTN</name>
<evidence type="ECO:0000313" key="2">
    <source>
        <dbReference type="Proteomes" id="UP001597365"/>
    </source>
</evidence>
<dbReference type="EMBL" id="JBHUFU010000001">
    <property type="protein sequence ID" value="MFD1828262.1"/>
    <property type="molecule type" value="Genomic_DNA"/>
</dbReference>
<sequence>MSATRVTGLPRRVAAWTWLEATEVGRMAFLLIAPSAPLPWGSTAQEAERRMLRLATLLGLDEADRPLVYVGPCVTLPAARPDADGGRGTLTVRLGECGMGLRARACREWTDFARAGGPVALLAGLDPLAPDSTPGEVEEYLRTRTALGRLWMGTTAAV</sequence>
<organism evidence="1 2">
    <name type="scientific">Streptomyces desertarenae</name>
    <dbReference type="NCBI Taxonomy" id="2666184"/>
    <lineage>
        <taxon>Bacteria</taxon>
        <taxon>Bacillati</taxon>
        <taxon>Actinomycetota</taxon>
        <taxon>Actinomycetes</taxon>
        <taxon>Kitasatosporales</taxon>
        <taxon>Streptomycetaceae</taxon>
        <taxon>Streptomyces</taxon>
    </lineage>
</organism>
<proteinExistence type="predicted"/>
<evidence type="ECO:0000313" key="1">
    <source>
        <dbReference type="EMBL" id="MFD1828262.1"/>
    </source>
</evidence>
<dbReference type="Proteomes" id="UP001597365">
    <property type="component" value="Unassembled WGS sequence"/>
</dbReference>
<reference evidence="2" key="1">
    <citation type="journal article" date="2019" name="Int. J. Syst. Evol. Microbiol.">
        <title>The Global Catalogue of Microorganisms (GCM) 10K type strain sequencing project: providing services to taxonomists for standard genome sequencing and annotation.</title>
        <authorList>
            <consortium name="The Broad Institute Genomics Platform"/>
            <consortium name="The Broad Institute Genome Sequencing Center for Infectious Disease"/>
            <person name="Wu L."/>
            <person name="Ma J."/>
        </authorList>
    </citation>
    <scope>NUCLEOTIDE SEQUENCE [LARGE SCALE GENOMIC DNA]</scope>
    <source>
        <strain evidence="2">CGMCC 4.7455</strain>
    </source>
</reference>